<dbReference type="FunFam" id="3.30.750.24:FF:000024">
    <property type="entry name" value="Sulfate permease 2"/>
    <property type="match status" value="1"/>
</dbReference>
<feature type="compositionally biased region" description="Basic and acidic residues" evidence="5">
    <location>
        <begin position="651"/>
        <end position="662"/>
    </location>
</feature>
<feature type="transmembrane region" description="Helical" evidence="6">
    <location>
        <begin position="378"/>
        <end position="410"/>
    </location>
</feature>
<dbReference type="PANTHER" id="PTHR11814">
    <property type="entry name" value="SULFATE TRANSPORTER"/>
    <property type="match status" value="1"/>
</dbReference>
<dbReference type="EMBL" id="KB933378">
    <property type="protein sequence ID" value="EON95628.1"/>
    <property type="molecule type" value="Genomic_DNA"/>
</dbReference>
<feature type="transmembrane region" description="Helical" evidence="6">
    <location>
        <begin position="154"/>
        <end position="171"/>
    </location>
</feature>
<dbReference type="InterPro" id="IPR001902">
    <property type="entry name" value="SLC26A/SulP_fam"/>
</dbReference>
<protein>
    <submittedName>
        <fullName evidence="8">Putative sulfate permease protein</fullName>
    </submittedName>
</protein>
<accession>R8B8K3</accession>
<evidence type="ECO:0000256" key="1">
    <source>
        <dbReference type="ARBA" id="ARBA00004141"/>
    </source>
</evidence>
<dbReference type="RefSeq" id="XP_007919514.1">
    <property type="nucleotide sequence ID" value="XM_007921323.1"/>
</dbReference>
<gene>
    <name evidence="8" type="ORF">UCRPA7_8813</name>
</gene>
<dbReference type="Gene3D" id="3.30.750.24">
    <property type="entry name" value="STAS domain"/>
    <property type="match status" value="1"/>
</dbReference>
<dbReference type="GeneID" id="19329702"/>
<evidence type="ECO:0000256" key="2">
    <source>
        <dbReference type="ARBA" id="ARBA00022692"/>
    </source>
</evidence>
<proteinExistence type="predicted"/>
<dbReference type="PROSITE" id="PS50801">
    <property type="entry name" value="STAS"/>
    <property type="match status" value="1"/>
</dbReference>
<evidence type="ECO:0000259" key="7">
    <source>
        <dbReference type="PROSITE" id="PS50801"/>
    </source>
</evidence>
<name>R8B8K3_PHAM7</name>
<dbReference type="Proteomes" id="UP000014074">
    <property type="component" value="Unassembled WGS sequence"/>
</dbReference>
<dbReference type="InterPro" id="IPR011547">
    <property type="entry name" value="SLC26A/SulP_dom"/>
</dbReference>
<evidence type="ECO:0000313" key="8">
    <source>
        <dbReference type="EMBL" id="EON95628.1"/>
    </source>
</evidence>
<dbReference type="SUPFAM" id="SSF52091">
    <property type="entry name" value="SpoIIaa-like"/>
    <property type="match status" value="1"/>
</dbReference>
<dbReference type="InterPro" id="IPR036513">
    <property type="entry name" value="STAS_dom_sf"/>
</dbReference>
<feature type="transmembrane region" description="Helical" evidence="6">
    <location>
        <begin position="321"/>
        <end position="344"/>
    </location>
</feature>
<dbReference type="CDD" id="cd07042">
    <property type="entry name" value="STAS_SulP_like_sulfate_transporter"/>
    <property type="match status" value="1"/>
</dbReference>
<sequence>MKNNAPVEFLTKRILHIDPNERYKRQPSDLDVRARQATSDVFFEDEPTTTAVGSLLVGSVVTSVQERQPGVYANEDIAKALSVIVGAILLFIGLFRLGWLIEFIPYVPISAFVTAASITIMSTQLPVALGISGVNTREAPYKVILNTLEGLPRTQLDAAIGLTSIALLFFIRDVCARMEIRQPTKKRMWGMISSLRLTFTILLYTFISYLVHRKSPEGESKFHIVGHIQSGFKHAGVPVLDSKLVGLILPELPAIAIILIIEHIAIAKSFGRIFNYTINPSQEVLAQGMANLFGPFVGGYVCTGSFGASAVLSKAGVRTPLAGLVSAMVLVLALYALTAVFYYIPRAALAGLIIHATSNLMTPPKNLYRYWQLSPFELIIWIVGVVLALFLSLETSIYVTIGLSFALLLLRNARSKGRFLGRLRVHRLAPGTTDKMVEDSRSSGPKEVDMARDVFLPLDRKDCSNPNVGVESPYPGVFIYRFSEGFNYVNQAHHIDQILSFILENTRPTRADDGLKAKDRLWNDPGPAFKPVSKLESSKQRPLLHAVVLDCSSVNNMDITSVQGLIDLRNTLDRYAAPSTAEWHFAGVLNRWTRRALAVAGFGFPAADNPDAIGNWSPAYTVASSLAGATEDDARRAAAFEALLRASDEERSTSKAQVHVEDVDTDDSNSAGGETKKNGGGRANVGVVAPGHRFTPVHGVDRPFFHIDLVEAVDAAIRDAMKKNARAADEPTHR</sequence>
<organism evidence="8 9">
    <name type="scientific">Phaeoacremonium minimum (strain UCR-PA7)</name>
    <name type="common">Esca disease fungus</name>
    <name type="synonym">Togninia minima</name>
    <dbReference type="NCBI Taxonomy" id="1286976"/>
    <lineage>
        <taxon>Eukaryota</taxon>
        <taxon>Fungi</taxon>
        <taxon>Dikarya</taxon>
        <taxon>Ascomycota</taxon>
        <taxon>Pezizomycotina</taxon>
        <taxon>Sordariomycetes</taxon>
        <taxon>Sordariomycetidae</taxon>
        <taxon>Togniniales</taxon>
        <taxon>Togniniaceae</taxon>
        <taxon>Phaeoacremonium</taxon>
    </lineage>
</organism>
<dbReference type="AlphaFoldDB" id="R8B8K3"/>
<dbReference type="Pfam" id="PF01740">
    <property type="entry name" value="STAS"/>
    <property type="match status" value="1"/>
</dbReference>
<dbReference type="HOGENOM" id="CLU_003182_8_1_1"/>
<feature type="transmembrane region" description="Helical" evidence="6">
    <location>
        <begin position="244"/>
        <end position="266"/>
    </location>
</feature>
<dbReference type="Pfam" id="PF00916">
    <property type="entry name" value="Sulfate_transp"/>
    <property type="match status" value="1"/>
</dbReference>
<evidence type="ECO:0000256" key="3">
    <source>
        <dbReference type="ARBA" id="ARBA00022989"/>
    </source>
</evidence>
<reference evidence="9" key="1">
    <citation type="journal article" date="2013" name="Genome Announc.">
        <title>Draft genome sequence of the ascomycete Phaeoacremonium aleophilum strain UCR-PA7, a causal agent of the esca disease complex in grapevines.</title>
        <authorList>
            <person name="Blanco-Ulate B."/>
            <person name="Rolshausen P."/>
            <person name="Cantu D."/>
        </authorList>
    </citation>
    <scope>NUCLEOTIDE SEQUENCE [LARGE SCALE GENOMIC DNA]</scope>
    <source>
        <strain evidence="9">UCR-PA7</strain>
    </source>
</reference>
<dbReference type="eggNOG" id="KOG0236">
    <property type="taxonomic scope" value="Eukaryota"/>
</dbReference>
<dbReference type="GO" id="GO:0016020">
    <property type="term" value="C:membrane"/>
    <property type="evidence" value="ECO:0007669"/>
    <property type="project" value="UniProtKB-SubCell"/>
</dbReference>
<keyword evidence="3 6" id="KW-1133">Transmembrane helix</keyword>
<dbReference type="KEGG" id="tmn:UCRPA7_8813"/>
<keyword evidence="9" id="KW-1185">Reference proteome</keyword>
<feature type="transmembrane region" description="Helical" evidence="6">
    <location>
        <begin position="192"/>
        <end position="211"/>
    </location>
</feature>
<dbReference type="OrthoDB" id="288203at2759"/>
<keyword evidence="2 6" id="KW-0812">Transmembrane</keyword>
<feature type="transmembrane region" description="Helical" evidence="6">
    <location>
        <begin position="77"/>
        <end position="99"/>
    </location>
</feature>
<dbReference type="GO" id="GO:0055085">
    <property type="term" value="P:transmembrane transport"/>
    <property type="evidence" value="ECO:0007669"/>
    <property type="project" value="InterPro"/>
</dbReference>
<feature type="domain" description="STAS" evidence="7">
    <location>
        <begin position="475"/>
        <end position="629"/>
    </location>
</feature>
<evidence type="ECO:0000313" key="9">
    <source>
        <dbReference type="Proteomes" id="UP000014074"/>
    </source>
</evidence>
<dbReference type="InterPro" id="IPR002645">
    <property type="entry name" value="STAS_dom"/>
</dbReference>
<feature type="region of interest" description="Disordered" evidence="5">
    <location>
        <begin position="651"/>
        <end position="687"/>
    </location>
</feature>
<evidence type="ECO:0000256" key="6">
    <source>
        <dbReference type="SAM" id="Phobius"/>
    </source>
</evidence>
<comment type="subcellular location">
    <subcellularLocation>
        <location evidence="1">Membrane</location>
        <topology evidence="1">Multi-pass membrane protein</topology>
    </subcellularLocation>
</comment>
<feature type="transmembrane region" description="Helical" evidence="6">
    <location>
        <begin position="111"/>
        <end position="134"/>
    </location>
</feature>
<evidence type="ECO:0000256" key="5">
    <source>
        <dbReference type="SAM" id="MobiDB-lite"/>
    </source>
</evidence>
<keyword evidence="4 6" id="KW-0472">Membrane</keyword>
<evidence type="ECO:0000256" key="4">
    <source>
        <dbReference type="ARBA" id="ARBA00023136"/>
    </source>
</evidence>